<feature type="compositionally biased region" description="Basic and acidic residues" evidence="4">
    <location>
        <begin position="854"/>
        <end position="864"/>
    </location>
</feature>
<dbReference type="PANTHER" id="PTHR24173">
    <property type="entry name" value="ANKYRIN REPEAT CONTAINING"/>
    <property type="match status" value="1"/>
</dbReference>
<dbReference type="AlphaFoldDB" id="A0A0G4G3Z0"/>
<keyword evidence="1" id="KW-0677">Repeat</keyword>
<feature type="repeat" description="ANK" evidence="3">
    <location>
        <begin position="248"/>
        <end position="280"/>
    </location>
</feature>
<dbReference type="PROSITE" id="PS50297">
    <property type="entry name" value="ANK_REP_REGION"/>
    <property type="match status" value="1"/>
</dbReference>
<dbReference type="PROSITE" id="PS50088">
    <property type="entry name" value="ANK_REPEAT"/>
    <property type="match status" value="1"/>
</dbReference>
<protein>
    <submittedName>
        <fullName evidence="5">Uncharacterized protein</fullName>
    </submittedName>
</protein>
<dbReference type="SMART" id="SM00248">
    <property type="entry name" value="ANK"/>
    <property type="match status" value="4"/>
</dbReference>
<dbReference type="Gene3D" id="1.25.40.20">
    <property type="entry name" value="Ankyrin repeat-containing domain"/>
    <property type="match status" value="1"/>
</dbReference>
<organism evidence="5">
    <name type="scientific">Chromera velia CCMP2878</name>
    <dbReference type="NCBI Taxonomy" id="1169474"/>
    <lineage>
        <taxon>Eukaryota</taxon>
        <taxon>Sar</taxon>
        <taxon>Alveolata</taxon>
        <taxon>Colpodellida</taxon>
        <taxon>Chromeraceae</taxon>
        <taxon>Chromera</taxon>
    </lineage>
</organism>
<dbReference type="Pfam" id="PF12796">
    <property type="entry name" value="Ank_2"/>
    <property type="match status" value="1"/>
</dbReference>
<reference evidence="5" key="1">
    <citation type="submission" date="2014-11" db="EMBL/GenBank/DDBJ databases">
        <authorList>
            <person name="Otto D Thomas"/>
            <person name="Naeem Raeece"/>
        </authorList>
    </citation>
    <scope>NUCLEOTIDE SEQUENCE</scope>
</reference>
<feature type="compositionally biased region" description="Basic and acidic residues" evidence="4">
    <location>
        <begin position="1002"/>
        <end position="1017"/>
    </location>
</feature>
<sequence length="1121" mass="117635">MESNGVQQAAVPHTDQQCQTEVQVRVHVAEPAEPSRSGQAVAEEGEEMDSRLEQMLREDIPMSSHITPAALGHWGSTVLSLGPGFVSGVISQKLQDLEELRVVLGEDHPRWPSLSRSSVEGLLVLVDLASPAELLQTPAGSDGLLWEGKETTGREDRGSAPPFVPIVARRPLEEEIRLESLSVGVGVGPSSSSRVALELPRGGMGVQNGLSTSEAVSILHRVACLDIAEVARAVCRKAPKLLSERDGGGRTPLHFAARRGLHRVAVALVSEGADVLGSDAQGRSAVHYSAESGDVETLESLLSFVPRKSRKARETLSSALLDAAAVGQAERRVAACAALLEAGADPTWVEWHRLGGGRSRAVAEGCVDKGEGVKGRRGVSVPSGRGVGGGRQGQRQIDALKEKEKERGRTGVSSFHVAASLGHSDVCAMLLEAAPHCADLMRGPSQQSRKPGGTGRRPGSSRPAGAAPGSVKRTPVVVARGGRLRDARGEEGAPGTAGRMRSSPVGDTRLVSNGRSSYLGERGARAVRRKGPTVRRRVTGGPGSLLTHAGAGGPSAAFGFGGSLFEESRAVLTDGLEGGGAVWSPSRSPPENSHWGHSGSGSAPARGPLRASLSSSSPFAEKKAEAEGEGPLWSPQKGMPQMTPTRQEGNGGKGNDSTRLGTIGGTDRSVRVPPQSETTIRAPQDTWTPTRPFSSLRLQAEAETGGEKGGNGELREIPVDSHNASADELPAEVEEMLRNVNRHPSPPEASASHVEAVSLGRAGQRGAQEGGRTKMGARLQLGRAEGRSRPVPVSAFHPPSRILAVPQEAGHPSRFPSNAPEREREKGGSRMASTAAVSRLRSVPPACRLGRQQPEQEREREKGPGRPIGEGEPCRAMNVGGVPASAAAGGGTVEVFEPAVLRKGQDFVDLVVRVVDRERAILSFIVLVESAAQTAKPATKVFFDRSPLQLSVDDVIFRVMASREATPLSDRTQAPDSDRPARSLPAQGSGTGERGQGSVAGRSKEPQVGKEPSMPREPRRRPPWGGGALPPVFRPGDICVFSVAAVCDARLAKPPSLSVNGKTAGARGGWLRPGSAKVTHVGPSTFTVRSPHSVDVRIPKRPYAVASVPPPAPHFTGFSVL</sequence>
<feature type="region of interest" description="Disordered" evidence="4">
    <location>
        <begin position="966"/>
        <end position="1028"/>
    </location>
</feature>
<dbReference type="EMBL" id="CDMZ01000842">
    <property type="protein sequence ID" value="CEM22603.1"/>
    <property type="molecule type" value="Genomic_DNA"/>
</dbReference>
<dbReference type="PANTHER" id="PTHR24173:SF74">
    <property type="entry name" value="ANKYRIN REPEAT DOMAIN-CONTAINING PROTEIN 16"/>
    <property type="match status" value="1"/>
</dbReference>
<keyword evidence="2 3" id="KW-0040">ANK repeat</keyword>
<dbReference type="VEuPathDB" id="CryptoDB:Cvel_20002"/>
<dbReference type="InterPro" id="IPR036770">
    <property type="entry name" value="Ankyrin_rpt-contain_sf"/>
</dbReference>
<feature type="compositionally biased region" description="Basic residues" evidence="4">
    <location>
        <begin position="525"/>
        <end position="538"/>
    </location>
</feature>
<feature type="region of interest" description="Disordered" evidence="4">
    <location>
        <begin position="740"/>
        <end position="877"/>
    </location>
</feature>
<dbReference type="SUPFAM" id="SSF48403">
    <property type="entry name" value="Ankyrin repeat"/>
    <property type="match status" value="1"/>
</dbReference>
<feature type="compositionally biased region" description="Polar residues" evidence="4">
    <location>
        <begin position="675"/>
        <end position="697"/>
    </location>
</feature>
<evidence type="ECO:0000256" key="2">
    <source>
        <dbReference type="ARBA" id="ARBA00023043"/>
    </source>
</evidence>
<feature type="compositionally biased region" description="Low complexity" evidence="4">
    <location>
        <begin position="457"/>
        <end position="470"/>
    </location>
</feature>
<evidence type="ECO:0000256" key="1">
    <source>
        <dbReference type="ARBA" id="ARBA00022737"/>
    </source>
</evidence>
<proteinExistence type="predicted"/>
<dbReference type="InterPro" id="IPR002110">
    <property type="entry name" value="Ankyrin_rpt"/>
</dbReference>
<evidence type="ECO:0000256" key="3">
    <source>
        <dbReference type="PROSITE-ProRule" id="PRU00023"/>
    </source>
</evidence>
<name>A0A0G4G3Z0_9ALVE</name>
<feature type="region of interest" description="Disordered" evidence="4">
    <location>
        <begin position="372"/>
        <end position="396"/>
    </location>
</feature>
<gene>
    <name evidence="5" type="ORF">Cvel_20002</name>
</gene>
<feature type="region of interest" description="Disordered" evidence="4">
    <location>
        <begin position="576"/>
        <end position="725"/>
    </location>
</feature>
<evidence type="ECO:0000313" key="5">
    <source>
        <dbReference type="EMBL" id="CEM22603.1"/>
    </source>
</evidence>
<evidence type="ECO:0000256" key="4">
    <source>
        <dbReference type="SAM" id="MobiDB-lite"/>
    </source>
</evidence>
<feature type="region of interest" description="Disordered" evidence="4">
    <location>
        <begin position="441"/>
        <end position="549"/>
    </location>
</feature>
<accession>A0A0G4G3Z0</accession>